<comment type="caution">
    <text evidence="1">The sequence shown here is derived from an EMBL/GenBank/DDBJ whole genome shotgun (WGS) entry which is preliminary data.</text>
</comment>
<reference evidence="1" key="1">
    <citation type="submission" date="2023-03" db="EMBL/GenBank/DDBJ databases">
        <title>Massive genome expansion in bonnet fungi (Mycena s.s.) driven by repeated elements and novel gene families across ecological guilds.</title>
        <authorList>
            <consortium name="Lawrence Berkeley National Laboratory"/>
            <person name="Harder C.B."/>
            <person name="Miyauchi S."/>
            <person name="Viragh M."/>
            <person name="Kuo A."/>
            <person name="Thoen E."/>
            <person name="Andreopoulos B."/>
            <person name="Lu D."/>
            <person name="Skrede I."/>
            <person name="Drula E."/>
            <person name="Henrissat B."/>
            <person name="Morin E."/>
            <person name="Kohler A."/>
            <person name="Barry K."/>
            <person name="LaButti K."/>
            <person name="Morin E."/>
            <person name="Salamov A."/>
            <person name="Lipzen A."/>
            <person name="Mereny Z."/>
            <person name="Hegedus B."/>
            <person name="Baldrian P."/>
            <person name="Stursova M."/>
            <person name="Weitz H."/>
            <person name="Taylor A."/>
            <person name="Grigoriev I.V."/>
            <person name="Nagy L.G."/>
            <person name="Martin F."/>
            <person name="Kauserud H."/>
        </authorList>
    </citation>
    <scope>NUCLEOTIDE SEQUENCE</scope>
    <source>
        <strain evidence="1">CBHHK200</strain>
    </source>
</reference>
<evidence type="ECO:0000313" key="2">
    <source>
        <dbReference type="Proteomes" id="UP001218188"/>
    </source>
</evidence>
<proteinExistence type="predicted"/>
<dbReference type="EMBL" id="JARJCM010000189">
    <property type="protein sequence ID" value="KAJ7023358.1"/>
    <property type="molecule type" value="Genomic_DNA"/>
</dbReference>
<keyword evidence="2" id="KW-1185">Reference proteome</keyword>
<organism evidence="1 2">
    <name type="scientific">Mycena alexandri</name>
    <dbReference type="NCBI Taxonomy" id="1745969"/>
    <lineage>
        <taxon>Eukaryota</taxon>
        <taxon>Fungi</taxon>
        <taxon>Dikarya</taxon>
        <taxon>Basidiomycota</taxon>
        <taxon>Agaricomycotina</taxon>
        <taxon>Agaricomycetes</taxon>
        <taxon>Agaricomycetidae</taxon>
        <taxon>Agaricales</taxon>
        <taxon>Marasmiineae</taxon>
        <taxon>Mycenaceae</taxon>
        <taxon>Mycena</taxon>
    </lineage>
</organism>
<protein>
    <submittedName>
        <fullName evidence="1">Uncharacterized protein</fullName>
    </submittedName>
</protein>
<name>A0AAD6SAF7_9AGAR</name>
<dbReference type="AlphaFoldDB" id="A0AAD6SAF7"/>
<evidence type="ECO:0000313" key="1">
    <source>
        <dbReference type="EMBL" id="KAJ7023358.1"/>
    </source>
</evidence>
<dbReference type="SUPFAM" id="SSF53098">
    <property type="entry name" value="Ribonuclease H-like"/>
    <property type="match status" value="1"/>
</dbReference>
<dbReference type="Proteomes" id="UP001218188">
    <property type="component" value="Unassembled WGS sequence"/>
</dbReference>
<accession>A0AAD6SAF7</accession>
<sequence>MLCSKAFAPCFHRADTTSSAYFICMALDPTIKDAYFRTRWERAHFKKAIKQLEQVFDKYYAETPAESVVPATSTSVEDSTLPGRYGSSFLLDAVKSAQRDKRVVVSTRRAKSLLLHHSRRPRILHWWGHNTSDPTLGRMARDYLAIQGSSTAAELGLELFEALQLLKSAYRNRHISAGEIASKSTVALIAELLEQGFGLQ</sequence>
<gene>
    <name evidence="1" type="ORF">C8F04DRAFT_1401738</name>
</gene>
<dbReference type="InterPro" id="IPR012337">
    <property type="entry name" value="RNaseH-like_sf"/>
</dbReference>